<dbReference type="PANTHER" id="PTHR12673">
    <property type="entry name" value="FACIOGENITAL DYSPLASIA PROTEIN"/>
    <property type="match status" value="1"/>
</dbReference>
<feature type="region of interest" description="Disordered" evidence="1">
    <location>
        <begin position="1"/>
        <end position="20"/>
    </location>
</feature>
<reference evidence="4 5" key="1">
    <citation type="journal article" date="2013" name="Genome Biol.">
        <title>Genome of Acanthamoeba castellanii highlights extensive lateral gene transfer and early evolution of tyrosine kinase signaling.</title>
        <authorList>
            <person name="Clarke M."/>
            <person name="Lohan A.J."/>
            <person name="Liu B."/>
            <person name="Lagkouvardos I."/>
            <person name="Roy S."/>
            <person name="Zafar N."/>
            <person name="Bertelli C."/>
            <person name="Schilde C."/>
            <person name="Kianianmomeni A."/>
            <person name="Burglin T.R."/>
            <person name="Frech C."/>
            <person name="Turcotte B."/>
            <person name="Kopec K.O."/>
            <person name="Synnott J.M."/>
            <person name="Choo C."/>
            <person name="Paponov I."/>
            <person name="Finkler A."/>
            <person name="Soon Heng Tan C."/>
            <person name="Hutchins A.P."/>
            <person name="Weinmeier T."/>
            <person name="Rattei T."/>
            <person name="Chu J.S."/>
            <person name="Gimenez G."/>
            <person name="Irimia M."/>
            <person name="Rigden D.J."/>
            <person name="Fitzpatrick D.A."/>
            <person name="Lorenzo-Morales J."/>
            <person name="Bateman A."/>
            <person name="Chiu C.H."/>
            <person name="Tang P."/>
            <person name="Hegemann P."/>
            <person name="Fromm H."/>
            <person name="Raoult D."/>
            <person name="Greub G."/>
            <person name="Miranda-Saavedra D."/>
            <person name="Chen N."/>
            <person name="Nash P."/>
            <person name="Ginger M.L."/>
            <person name="Horn M."/>
            <person name="Schaap P."/>
            <person name="Caler L."/>
            <person name="Loftus B."/>
        </authorList>
    </citation>
    <scope>NUCLEOTIDE SEQUENCE [LARGE SCALE GENOMIC DNA]</scope>
    <source>
        <strain evidence="4 5">Neff</strain>
    </source>
</reference>
<dbReference type="SMART" id="SM00233">
    <property type="entry name" value="PH"/>
    <property type="match status" value="1"/>
</dbReference>
<dbReference type="PROSITE" id="PS50003">
    <property type="entry name" value="PH_DOMAIN"/>
    <property type="match status" value="1"/>
</dbReference>
<protein>
    <submittedName>
        <fullName evidence="4">RhoGEF domain containing protein</fullName>
    </submittedName>
</protein>
<sequence>MEQGIKAGLERSPPAKIGKEIPSEADSKTLAGPMLFVFILDIYDLNKKFLGTIEQMVPHIEQQHHDELQMGGAFEDVTASFKLYSAFVNSYDKSLDALGRVEATRLWAEIMKKVDNLVRDERPLTFETLLVTPIQRIPRYLLLLKDMLRHTPAEHPDYEKLSIVLPKMEEVANWINNEKSKFDNLTIIQTLSDTISGYEDSFLKLGRRFLREGLLSQYINDSMRSKQRYLFLFSDIILLTQPRRGSAMPLLKKAAPKYQFMASVELERCKVFGPAEVSHALKLLLADGSSWILHNSSERDVTSWYQSLKEAIDEAQASMISKHQARATRLPQLRMSLTEGDEDEDEVVGGVSKYHTHRTTTVTEPGQRARSATGSVELPPMAQSPAALRGGSIPPTPTLPPPLDLPSLSSTLGHQLPRPQLLPFALPVSPQRPNRHRLQPVSLSSDNVDTAPSGQSSTLSYSSTSFSSLSSSKKLYRRTLSELLASQISDSQRQQHQQPQQHHQQQQSHAGTFSQSGGRHTNSNNNHSPHNNNNHHNNNQSPNSNSPNGEAKRMGMSGEIAVLGSGERRNSSSIPAELKEGIKRGLAKQQSMSTPSSPVPTHLSSSSPTAPFLSPARRSRSSGRDDEAESGSPGKWPAPRRTVGPPTPEGGGLVSRREMARMLEVSLNLNKDLKKRVCQSPGKKELDRST</sequence>
<name>L8HHT1_ACACF</name>
<feature type="compositionally biased region" description="Polar residues" evidence="1">
    <location>
        <begin position="441"/>
        <end position="455"/>
    </location>
</feature>
<dbReference type="SUPFAM" id="SSF48065">
    <property type="entry name" value="DBL homology domain (DH-domain)"/>
    <property type="match status" value="1"/>
</dbReference>
<dbReference type="Gene3D" id="1.20.900.10">
    <property type="entry name" value="Dbl homology (DH) domain"/>
    <property type="match status" value="1"/>
</dbReference>
<feature type="compositionally biased region" description="Low complexity" evidence="1">
    <location>
        <begin position="488"/>
        <end position="509"/>
    </location>
</feature>
<dbReference type="InterPro" id="IPR001849">
    <property type="entry name" value="PH_domain"/>
</dbReference>
<dbReference type="RefSeq" id="XP_004353938.1">
    <property type="nucleotide sequence ID" value="XM_004353886.1"/>
</dbReference>
<dbReference type="Pfam" id="PF00621">
    <property type="entry name" value="RhoGEF"/>
    <property type="match status" value="1"/>
</dbReference>
<feature type="compositionally biased region" description="Pro residues" evidence="1">
    <location>
        <begin position="394"/>
        <end position="404"/>
    </location>
</feature>
<dbReference type="EMBL" id="KB007834">
    <property type="protein sequence ID" value="ELR24263.1"/>
    <property type="molecule type" value="Genomic_DNA"/>
</dbReference>
<dbReference type="PROSITE" id="PS50010">
    <property type="entry name" value="DH_2"/>
    <property type="match status" value="1"/>
</dbReference>
<feature type="region of interest" description="Disordered" evidence="1">
    <location>
        <begin position="339"/>
        <end position="471"/>
    </location>
</feature>
<dbReference type="OrthoDB" id="660555at2759"/>
<dbReference type="GO" id="GO:0005737">
    <property type="term" value="C:cytoplasm"/>
    <property type="evidence" value="ECO:0007669"/>
    <property type="project" value="TreeGrafter"/>
</dbReference>
<keyword evidence="5" id="KW-1185">Reference proteome</keyword>
<dbReference type="CDD" id="cd00160">
    <property type="entry name" value="RhoGEF"/>
    <property type="match status" value="1"/>
</dbReference>
<dbReference type="InterPro" id="IPR035899">
    <property type="entry name" value="DBL_dom_sf"/>
</dbReference>
<dbReference type="GO" id="GO:0005085">
    <property type="term" value="F:guanyl-nucleotide exchange factor activity"/>
    <property type="evidence" value="ECO:0007669"/>
    <property type="project" value="InterPro"/>
</dbReference>
<feature type="region of interest" description="Disordered" evidence="1">
    <location>
        <begin position="488"/>
        <end position="553"/>
    </location>
</feature>
<dbReference type="GeneID" id="14925279"/>
<dbReference type="VEuPathDB" id="AmoebaDB:ACA1_169110"/>
<dbReference type="SMART" id="SM00325">
    <property type="entry name" value="RhoGEF"/>
    <property type="match status" value="1"/>
</dbReference>
<dbReference type="PANTHER" id="PTHR12673:SF159">
    <property type="entry name" value="LD03170P"/>
    <property type="match status" value="1"/>
</dbReference>
<dbReference type="Gene3D" id="2.30.29.30">
    <property type="entry name" value="Pleckstrin-homology domain (PH domain)/Phosphotyrosine-binding domain (PTB)"/>
    <property type="match status" value="1"/>
</dbReference>
<organism evidence="4 5">
    <name type="scientific">Acanthamoeba castellanii (strain ATCC 30010 / Neff)</name>
    <dbReference type="NCBI Taxonomy" id="1257118"/>
    <lineage>
        <taxon>Eukaryota</taxon>
        <taxon>Amoebozoa</taxon>
        <taxon>Discosea</taxon>
        <taxon>Longamoebia</taxon>
        <taxon>Centramoebida</taxon>
        <taxon>Acanthamoebidae</taxon>
        <taxon>Acanthamoeba</taxon>
    </lineage>
</organism>
<feature type="compositionally biased region" description="Low complexity" evidence="1">
    <location>
        <begin position="593"/>
        <end position="609"/>
    </location>
</feature>
<accession>L8HHT1</accession>
<dbReference type="InterPro" id="IPR000219">
    <property type="entry name" value="DH_dom"/>
</dbReference>
<evidence type="ECO:0000259" key="3">
    <source>
        <dbReference type="PROSITE" id="PS50010"/>
    </source>
</evidence>
<feature type="compositionally biased region" description="Polar residues" evidence="1">
    <location>
        <begin position="359"/>
        <end position="374"/>
    </location>
</feature>
<evidence type="ECO:0000256" key="1">
    <source>
        <dbReference type="SAM" id="MobiDB-lite"/>
    </source>
</evidence>
<dbReference type="SUPFAM" id="SSF50729">
    <property type="entry name" value="PH domain-like"/>
    <property type="match status" value="1"/>
</dbReference>
<feature type="region of interest" description="Disordered" evidence="1">
    <location>
        <begin position="584"/>
        <end position="656"/>
    </location>
</feature>
<gene>
    <name evidence="4" type="ORF">ACA1_169110</name>
</gene>
<feature type="domain" description="PH" evidence="2">
    <location>
        <begin position="208"/>
        <end position="313"/>
    </location>
</feature>
<evidence type="ECO:0000313" key="4">
    <source>
        <dbReference type="EMBL" id="ELR24263.1"/>
    </source>
</evidence>
<dbReference type="Proteomes" id="UP000011083">
    <property type="component" value="Unassembled WGS sequence"/>
</dbReference>
<feature type="domain" description="DH" evidence="3">
    <location>
        <begin position="35"/>
        <end position="178"/>
    </location>
</feature>
<dbReference type="AlphaFoldDB" id="L8HHT1"/>
<dbReference type="Pfam" id="PF22697">
    <property type="entry name" value="SOS1_NGEF_PH"/>
    <property type="match status" value="1"/>
</dbReference>
<feature type="compositionally biased region" description="Low complexity" evidence="1">
    <location>
        <begin position="522"/>
        <end position="548"/>
    </location>
</feature>
<dbReference type="KEGG" id="acan:ACA1_169110"/>
<dbReference type="InterPro" id="IPR055251">
    <property type="entry name" value="SOS1_NGEF_PH"/>
</dbReference>
<evidence type="ECO:0000313" key="5">
    <source>
        <dbReference type="Proteomes" id="UP000011083"/>
    </source>
</evidence>
<feature type="compositionally biased region" description="Polar residues" evidence="1">
    <location>
        <begin position="510"/>
        <end position="521"/>
    </location>
</feature>
<dbReference type="InterPro" id="IPR051092">
    <property type="entry name" value="FYVE_RhoGEF_PH"/>
</dbReference>
<proteinExistence type="predicted"/>
<evidence type="ECO:0000259" key="2">
    <source>
        <dbReference type="PROSITE" id="PS50003"/>
    </source>
</evidence>
<dbReference type="InterPro" id="IPR011993">
    <property type="entry name" value="PH-like_dom_sf"/>
</dbReference>
<feature type="compositionally biased region" description="Low complexity" evidence="1">
    <location>
        <begin position="456"/>
        <end position="471"/>
    </location>
</feature>